<accession>W4K3A3</accession>
<dbReference type="GeneID" id="20670669"/>
<proteinExistence type="predicted"/>
<dbReference type="EMBL" id="KI925459">
    <property type="protein sequence ID" value="ETW80277.1"/>
    <property type="molecule type" value="Genomic_DNA"/>
</dbReference>
<dbReference type="HOGENOM" id="CLU_930858_0_0_1"/>
<evidence type="ECO:0000256" key="1">
    <source>
        <dbReference type="SAM" id="MobiDB-lite"/>
    </source>
</evidence>
<dbReference type="AlphaFoldDB" id="W4K3A3"/>
<feature type="region of interest" description="Disordered" evidence="1">
    <location>
        <begin position="159"/>
        <end position="178"/>
    </location>
</feature>
<evidence type="ECO:0000313" key="3">
    <source>
        <dbReference type="Proteomes" id="UP000030671"/>
    </source>
</evidence>
<keyword evidence="3" id="KW-1185">Reference proteome</keyword>
<dbReference type="STRING" id="747525.W4K3A3"/>
<protein>
    <submittedName>
        <fullName evidence="2">Uncharacterized protein</fullName>
    </submittedName>
</protein>
<reference evidence="2 3" key="1">
    <citation type="journal article" date="2012" name="New Phytol.">
        <title>Insight into trade-off between wood decay and parasitism from the genome of a fungal forest pathogen.</title>
        <authorList>
            <person name="Olson A."/>
            <person name="Aerts A."/>
            <person name="Asiegbu F."/>
            <person name="Belbahri L."/>
            <person name="Bouzid O."/>
            <person name="Broberg A."/>
            <person name="Canback B."/>
            <person name="Coutinho P.M."/>
            <person name="Cullen D."/>
            <person name="Dalman K."/>
            <person name="Deflorio G."/>
            <person name="van Diepen L.T."/>
            <person name="Dunand C."/>
            <person name="Duplessis S."/>
            <person name="Durling M."/>
            <person name="Gonthier P."/>
            <person name="Grimwood J."/>
            <person name="Fossdal C.G."/>
            <person name="Hansson D."/>
            <person name="Henrissat B."/>
            <person name="Hietala A."/>
            <person name="Himmelstrand K."/>
            <person name="Hoffmeister D."/>
            <person name="Hogberg N."/>
            <person name="James T.Y."/>
            <person name="Karlsson M."/>
            <person name="Kohler A."/>
            <person name="Kues U."/>
            <person name="Lee Y.H."/>
            <person name="Lin Y.C."/>
            <person name="Lind M."/>
            <person name="Lindquist E."/>
            <person name="Lombard V."/>
            <person name="Lucas S."/>
            <person name="Lunden K."/>
            <person name="Morin E."/>
            <person name="Murat C."/>
            <person name="Park J."/>
            <person name="Raffaello T."/>
            <person name="Rouze P."/>
            <person name="Salamov A."/>
            <person name="Schmutz J."/>
            <person name="Solheim H."/>
            <person name="Stahlberg J."/>
            <person name="Velez H."/>
            <person name="de Vries R.P."/>
            <person name="Wiebenga A."/>
            <person name="Woodward S."/>
            <person name="Yakovlev I."/>
            <person name="Garbelotto M."/>
            <person name="Martin F."/>
            <person name="Grigoriev I.V."/>
            <person name="Stenlid J."/>
        </authorList>
    </citation>
    <scope>NUCLEOTIDE SEQUENCE [LARGE SCALE GENOMIC DNA]</scope>
    <source>
        <strain evidence="2 3">TC 32-1</strain>
    </source>
</reference>
<feature type="compositionally biased region" description="Acidic residues" evidence="1">
    <location>
        <begin position="227"/>
        <end position="237"/>
    </location>
</feature>
<dbReference type="InParanoid" id="W4K3A3"/>
<feature type="region of interest" description="Disordered" evidence="1">
    <location>
        <begin position="221"/>
        <end position="242"/>
    </location>
</feature>
<name>W4K3A3_HETIT</name>
<evidence type="ECO:0000313" key="2">
    <source>
        <dbReference type="EMBL" id="ETW80277.1"/>
    </source>
</evidence>
<gene>
    <name evidence="2" type="ORF">HETIRDRAFT_320502</name>
</gene>
<dbReference type="RefSeq" id="XP_009547049.1">
    <property type="nucleotide sequence ID" value="XM_009548754.1"/>
</dbReference>
<sequence>MAYAPPVAVFAAFSIDPVATVEALQDPSVTAIARMMSPRKYVGFIYDVISKSRPRHRCTFSVVNRGLPEISKKRFIDASMCVPISPTTYHPLGREPFHPNKLLPWKDLYTADTRVTLRVVTKLMDTRPAVTISEQDLNRIYRIAVEDATHQRKLALGQVPFIDGPPIPSDAQTSGTVDDYSSEFDYEVEDPGDEPRPPEWFPQIDPEAFAEHRRRLAALDASTAPNSDEEEEPDSDDSFSSLSTWSLKENPAYMTMPIVNVEYDLSTVGELNDPQLLLDEMAALEM</sequence>
<dbReference type="eggNOG" id="ENOG502RBQ0">
    <property type="taxonomic scope" value="Eukaryota"/>
</dbReference>
<dbReference type="OrthoDB" id="3053346at2759"/>
<organism evidence="2 3">
    <name type="scientific">Heterobasidion irregulare (strain TC 32-1)</name>
    <dbReference type="NCBI Taxonomy" id="747525"/>
    <lineage>
        <taxon>Eukaryota</taxon>
        <taxon>Fungi</taxon>
        <taxon>Dikarya</taxon>
        <taxon>Basidiomycota</taxon>
        <taxon>Agaricomycotina</taxon>
        <taxon>Agaricomycetes</taxon>
        <taxon>Russulales</taxon>
        <taxon>Bondarzewiaceae</taxon>
        <taxon>Heterobasidion</taxon>
        <taxon>Heterobasidion annosum species complex</taxon>
    </lineage>
</organism>
<dbReference type="KEGG" id="hir:HETIRDRAFT_320502"/>
<dbReference type="Proteomes" id="UP000030671">
    <property type="component" value="Unassembled WGS sequence"/>
</dbReference>